<dbReference type="Gramene" id="Psat03G0475700-T1">
    <property type="protein sequence ID" value="KAI5430293.1"/>
    <property type="gene ID" value="KIW84_034757"/>
</dbReference>
<gene>
    <name evidence="3" type="ORF">KIW84_034757</name>
</gene>
<dbReference type="InterPro" id="IPR009810">
    <property type="entry name" value="Nodulin_late_dom"/>
</dbReference>
<evidence type="ECO:0000313" key="4">
    <source>
        <dbReference type="Proteomes" id="UP001058974"/>
    </source>
</evidence>
<protein>
    <recommendedName>
        <fullName evidence="2">Late nodulin domain-containing protein</fullName>
    </recommendedName>
</protein>
<dbReference type="GO" id="GO:0046872">
    <property type="term" value="F:metal ion binding"/>
    <property type="evidence" value="ECO:0007669"/>
    <property type="project" value="InterPro"/>
</dbReference>
<sequence length="70" mass="8315">MQMKKHMAQTPKFAYAIILFFSLCLVVTNNEFRSCIYDNDCPYDYCTPPKYQKCIWSSCYCVDQYNDLLS</sequence>
<dbReference type="AlphaFoldDB" id="A0A9D4Y1V8"/>
<keyword evidence="4" id="KW-1185">Reference proteome</keyword>
<evidence type="ECO:0000313" key="3">
    <source>
        <dbReference type="EMBL" id="KAI5430293.1"/>
    </source>
</evidence>
<keyword evidence="1" id="KW-0732">Signal</keyword>
<feature type="signal peptide" evidence="1">
    <location>
        <begin position="1"/>
        <end position="28"/>
    </location>
</feature>
<reference evidence="3 4" key="1">
    <citation type="journal article" date="2022" name="Nat. Genet.">
        <title>Improved pea reference genome and pan-genome highlight genomic features and evolutionary characteristics.</title>
        <authorList>
            <person name="Yang T."/>
            <person name="Liu R."/>
            <person name="Luo Y."/>
            <person name="Hu S."/>
            <person name="Wang D."/>
            <person name="Wang C."/>
            <person name="Pandey M.K."/>
            <person name="Ge S."/>
            <person name="Xu Q."/>
            <person name="Li N."/>
            <person name="Li G."/>
            <person name="Huang Y."/>
            <person name="Saxena R.K."/>
            <person name="Ji Y."/>
            <person name="Li M."/>
            <person name="Yan X."/>
            <person name="He Y."/>
            <person name="Liu Y."/>
            <person name="Wang X."/>
            <person name="Xiang C."/>
            <person name="Varshney R.K."/>
            <person name="Ding H."/>
            <person name="Gao S."/>
            <person name="Zong X."/>
        </authorList>
    </citation>
    <scope>NUCLEOTIDE SEQUENCE [LARGE SCALE GENOMIC DNA]</scope>
    <source>
        <strain evidence="3 4">cv. Zhongwan 6</strain>
    </source>
</reference>
<name>A0A9D4Y1V8_PEA</name>
<feature type="chain" id="PRO_5039118293" description="Late nodulin domain-containing protein" evidence="1">
    <location>
        <begin position="29"/>
        <end position="70"/>
    </location>
</feature>
<organism evidence="3 4">
    <name type="scientific">Pisum sativum</name>
    <name type="common">Garden pea</name>
    <name type="synonym">Lathyrus oleraceus</name>
    <dbReference type="NCBI Taxonomy" id="3888"/>
    <lineage>
        <taxon>Eukaryota</taxon>
        <taxon>Viridiplantae</taxon>
        <taxon>Streptophyta</taxon>
        <taxon>Embryophyta</taxon>
        <taxon>Tracheophyta</taxon>
        <taxon>Spermatophyta</taxon>
        <taxon>Magnoliopsida</taxon>
        <taxon>eudicotyledons</taxon>
        <taxon>Gunneridae</taxon>
        <taxon>Pentapetalae</taxon>
        <taxon>rosids</taxon>
        <taxon>fabids</taxon>
        <taxon>Fabales</taxon>
        <taxon>Fabaceae</taxon>
        <taxon>Papilionoideae</taxon>
        <taxon>50 kb inversion clade</taxon>
        <taxon>NPAAA clade</taxon>
        <taxon>Hologalegina</taxon>
        <taxon>IRL clade</taxon>
        <taxon>Fabeae</taxon>
        <taxon>Lathyrus</taxon>
    </lineage>
</organism>
<evidence type="ECO:0000256" key="1">
    <source>
        <dbReference type="SAM" id="SignalP"/>
    </source>
</evidence>
<dbReference type="Pfam" id="PF07127">
    <property type="entry name" value="Nodulin_late"/>
    <property type="match status" value="1"/>
</dbReference>
<proteinExistence type="predicted"/>
<accession>A0A9D4Y1V8</accession>
<comment type="caution">
    <text evidence="3">The sequence shown here is derived from an EMBL/GenBank/DDBJ whole genome shotgun (WGS) entry which is preliminary data.</text>
</comment>
<dbReference type="Proteomes" id="UP001058974">
    <property type="component" value="Chromosome 3"/>
</dbReference>
<feature type="domain" description="Late nodulin" evidence="2">
    <location>
        <begin position="7"/>
        <end position="60"/>
    </location>
</feature>
<dbReference type="EMBL" id="JAMSHJ010000003">
    <property type="protein sequence ID" value="KAI5430293.1"/>
    <property type="molecule type" value="Genomic_DNA"/>
</dbReference>
<evidence type="ECO:0000259" key="2">
    <source>
        <dbReference type="Pfam" id="PF07127"/>
    </source>
</evidence>